<feature type="compositionally biased region" description="Low complexity" evidence="1">
    <location>
        <begin position="150"/>
        <end position="159"/>
    </location>
</feature>
<gene>
    <name evidence="2" type="ORF">GQ55_9G630700</name>
</gene>
<proteinExistence type="predicted"/>
<evidence type="ECO:0000313" key="3">
    <source>
        <dbReference type="Proteomes" id="UP000244336"/>
    </source>
</evidence>
<organism evidence="2 3">
    <name type="scientific">Panicum hallii var. hallii</name>
    <dbReference type="NCBI Taxonomy" id="1504633"/>
    <lineage>
        <taxon>Eukaryota</taxon>
        <taxon>Viridiplantae</taxon>
        <taxon>Streptophyta</taxon>
        <taxon>Embryophyta</taxon>
        <taxon>Tracheophyta</taxon>
        <taxon>Spermatophyta</taxon>
        <taxon>Magnoliopsida</taxon>
        <taxon>Liliopsida</taxon>
        <taxon>Poales</taxon>
        <taxon>Poaceae</taxon>
        <taxon>PACMAD clade</taxon>
        <taxon>Panicoideae</taxon>
        <taxon>Panicodae</taxon>
        <taxon>Paniceae</taxon>
        <taxon>Panicinae</taxon>
        <taxon>Panicum</taxon>
        <taxon>Panicum sect. Panicum</taxon>
    </lineage>
</organism>
<feature type="compositionally biased region" description="Basic residues" evidence="1">
    <location>
        <begin position="171"/>
        <end position="181"/>
    </location>
</feature>
<keyword evidence="3" id="KW-1185">Reference proteome</keyword>
<evidence type="ECO:0000313" key="2">
    <source>
        <dbReference type="EMBL" id="PUZ43046.1"/>
    </source>
</evidence>
<feature type="compositionally biased region" description="Low complexity" evidence="1">
    <location>
        <begin position="78"/>
        <end position="90"/>
    </location>
</feature>
<feature type="region of interest" description="Disordered" evidence="1">
    <location>
        <begin position="70"/>
        <end position="109"/>
    </location>
</feature>
<dbReference type="Gramene" id="PUZ43046">
    <property type="protein sequence ID" value="PUZ43046"/>
    <property type="gene ID" value="GQ55_9G630700"/>
</dbReference>
<dbReference type="Proteomes" id="UP000244336">
    <property type="component" value="Chromosome 9"/>
</dbReference>
<dbReference type="AlphaFoldDB" id="A0A2T7CI84"/>
<dbReference type="EMBL" id="CM009757">
    <property type="protein sequence ID" value="PUZ43046.1"/>
    <property type="molecule type" value="Genomic_DNA"/>
</dbReference>
<protein>
    <submittedName>
        <fullName evidence="2">Uncharacterized protein</fullName>
    </submittedName>
</protein>
<name>A0A2T7CI84_9POAL</name>
<feature type="region of interest" description="Disordered" evidence="1">
    <location>
        <begin position="123"/>
        <end position="181"/>
    </location>
</feature>
<sequence length="181" mass="19522">MSRPPPKPPPARTHPPVHGLVLLPSRLLRFQWQGAVNRAQLPARGHRALPLPACVVFPCHFPPTAKLSLRLLPPNSKTSRPTSPAPFASRRSPKPSRPTSAEPAGPPPLLLRASVGGFLEASRLRSRPSSQEGPSLRAPAWAPRSGGRRGFPFPRVRGFQTLNSGNSRHGLASKHGFRVVG</sequence>
<accession>A0A2T7CI84</accession>
<reference evidence="2 3" key="1">
    <citation type="submission" date="2018-04" db="EMBL/GenBank/DDBJ databases">
        <title>WGS assembly of Panicum hallii var. hallii HAL2.</title>
        <authorList>
            <person name="Lovell J."/>
            <person name="Jenkins J."/>
            <person name="Lowry D."/>
            <person name="Mamidi S."/>
            <person name="Sreedasyam A."/>
            <person name="Weng X."/>
            <person name="Barry K."/>
            <person name="Bonette J."/>
            <person name="Campitelli B."/>
            <person name="Daum C."/>
            <person name="Gordon S."/>
            <person name="Gould B."/>
            <person name="Lipzen A."/>
            <person name="MacQueen A."/>
            <person name="Palacio-Mejia J."/>
            <person name="Plott C."/>
            <person name="Shakirov E."/>
            <person name="Shu S."/>
            <person name="Yoshinaga Y."/>
            <person name="Zane M."/>
            <person name="Rokhsar D."/>
            <person name="Grimwood J."/>
            <person name="Schmutz J."/>
            <person name="Juenger T."/>
        </authorList>
    </citation>
    <scope>NUCLEOTIDE SEQUENCE [LARGE SCALE GENOMIC DNA]</scope>
    <source>
        <strain evidence="3">cv. HAL2</strain>
    </source>
</reference>
<evidence type="ECO:0000256" key="1">
    <source>
        <dbReference type="SAM" id="MobiDB-lite"/>
    </source>
</evidence>